<gene>
    <name evidence="1" type="ORF">X943_003015</name>
</gene>
<reference evidence="1" key="1">
    <citation type="journal article" date="2014" name="Nucleic Acids Res.">
        <title>The evolutionary dynamics of variant antigen genes in Babesia reveal a history of genomic innovation underlying host-parasite interaction.</title>
        <authorList>
            <person name="Jackson A.P."/>
            <person name="Otto T.D."/>
            <person name="Darby A."/>
            <person name="Ramaprasad A."/>
            <person name="Xia D."/>
            <person name="Echaide I.E."/>
            <person name="Farber M."/>
            <person name="Gahlot S."/>
            <person name="Gamble J."/>
            <person name="Gupta D."/>
            <person name="Gupta Y."/>
            <person name="Jackson L."/>
            <person name="Malandrin L."/>
            <person name="Malas T.B."/>
            <person name="Moussa E."/>
            <person name="Nair M."/>
            <person name="Reid A.J."/>
            <person name="Sanders M."/>
            <person name="Sharma J."/>
            <person name="Tracey A."/>
            <person name="Quail M.A."/>
            <person name="Weir W."/>
            <person name="Wastling J.M."/>
            <person name="Hall N."/>
            <person name="Willadsen P."/>
            <person name="Lingelbach K."/>
            <person name="Shiels B."/>
            <person name="Tait A."/>
            <person name="Berriman M."/>
            <person name="Allred D.R."/>
            <person name="Pain A."/>
        </authorList>
    </citation>
    <scope>NUCLEOTIDE SEQUENCE</scope>
    <source>
        <strain evidence="1">1802A</strain>
    </source>
</reference>
<reference evidence="1" key="2">
    <citation type="submission" date="2021-05" db="EMBL/GenBank/DDBJ databases">
        <authorList>
            <person name="Pain A."/>
        </authorList>
    </citation>
    <scope>NUCLEOTIDE SEQUENCE</scope>
    <source>
        <strain evidence="1">1802A</strain>
    </source>
</reference>
<dbReference type="AlphaFoldDB" id="A0AAD9LKL1"/>
<dbReference type="Proteomes" id="UP001195914">
    <property type="component" value="Unassembled WGS sequence"/>
</dbReference>
<comment type="caution">
    <text evidence="1">The sequence shown here is derived from an EMBL/GenBank/DDBJ whole genome shotgun (WGS) entry which is preliminary data.</text>
</comment>
<organism evidence="1 2">
    <name type="scientific">Babesia divergens</name>
    <dbReference type="NCBI Taxonomy" id="32595"/>
    <lineage>
        <taxon>Eukaryota</taxon>
        <taxon>Sar</taxon>
        <taxon>Alveolata</taxon>
        <taxon>Apicomplexa</taxon>
        <taxon>Aconoidasida</taxon>
        <taxon>Piroplasmida</taxon>
        <taxon>Babesiidae</taxon>
        <taxon>Babesia</taxon>
    </lineage>
</organism>
<proteinExistence type="predicted"/>
<protein>
    <submittedName>
        <fullName evidence="1">Uncharacterized protein</fullName>
    </submittedName>
</protein>
<evidence type="ECO:0000313" key="1">
    <source>
        <dbReference type="EMBL" id="KAK1939756.1"/>
    </source>
</evidence>
<dbReference type="EMBL" id="JAHBMH010000007">
    <property type="protein sequence ID" value="KAK1939756.1"/>
    <property type="molecule type" value="Genomic_DNA"/>
</dbReference>
<accession>A0AAD9LKL1</accession>
<evidence type="ECO:0000313" key="2">
    <source>
        <dbReference type="Proteomes" id="UP001195914"/>
    </source>
</evidence>
<name>A0AAD9LKL1_BABDI</name>
<sequence>MQNHSAFARDIHLALSSLITYIREMNALALVNRRCMSIRSSRGPTARSCKSNEYSPGKVVEQSYDIRKLKKTIYDKESIFPNLNGRESSHELYFTEPDDLDEVKSYYTVRDKRDQIPLPGFDLADPRSHFTNRDDATEEIDIDVNERNNLQHLDDDASVKVKLNKRCIVTKVTTTVELPVNKLTGKDALNVLLYNIPQYSKFKMVESLYKYIQINDSISSASISLDPTVLHHLKNKYICWLGRRCSKQGKLDALALALQSQLYAFRPYDIAAAVSVFGKYGSRYNALLNTLGLVFYDLMIAGKTAVTAEGPSKEEIMAVLKSYAKAQFPVKRIIDAGFGSLYKHIDSLTVQQMISILDDFFALSKDANFVELITHIMAKIFRQPALFVDKFQLWAEEQLNTDFQAPSETQITMQEVTDDYTPTDVLAIMRALSVCNSEYIIQSVHYRIAFKRLWSDNISKRNMPWQGPVVEPPDSVDGYKEGLPMIESTDMGSAVLCQNSNEQTTVTVGHPENGSNHTENGAAAMDHMDKKGCVRKNAVITYRDQLPSLYGSILRIMLDTLHFVPHPERYLKLIYESNCRILEMATSKHEFAKEIRQGLESLCTPCYPFKASLYSYAKKYQIEDPAPGSQTRVLPFFKKGCDFAGESKDITEEYVQLFHAQNLVRSMLGTLRDDKQTTECDEHKDMAHLYTAALTNLTEEAVHCISLGACKQVDGNVELVRCSANDLSNAIAAICDYSRYANECHSNTVALLGALYFRILFVNVSMPSNGLESGKTAIFGRFFETAAPRSLMVDFPYLPFTENPDMMGETEFHQTGNAEYKYYRPSPIYVDLVRGKSALYGIMVYALAHKIQYALMQEVADDESLLQYVTIVTTALEHVLHPFYLVTRATNPMLRWQMLYYNGTLNKCHELSSMAATLKGDEHPTHAITYGEGQANGCVVGLEQRESHVEANGENGIDTDLYDLKDLSNTMNGILEEAVESVATGIAQVVRCPNFRHAATVFVNVCITYMRKVIDKVSEDSKLLSIRGYSELSTALSMLIAFEQLIDDGKSKHRLDALTSLKERLNATMISEIVEIGKIENTGAANVSALPIETSETADDIHKGRAEFIDELSQQLDAETFMHTARSLVLASTGADDTGEFVDALHSMMLVMYNRLTYMSNRDILRSILILCDLNATMKYREKCHAEDPRDRLAQVALILREQALELIAKPSVHTEDGEHLSAVGRCVLQHWLV</sequence>
<keyword evidence="2" id="KW-1185">Reference proteome</keyword>